<evidence type="ECO:0000259" key="1">
    <source>
        <dbReference type="Pfam" id="PF00561"/>
    </source>
</evidence>
<dbReference type="InterPro" id="IPR000073">
    <property type="entry name" value="AB_hydrolase_1"/>
</dbReference>
<dbReference type="SUPFAM" id="SSF53474">
    <property type="entry name" value="alpha/beta-Hydrolases"/>
    <property type="match status" value="1"/>
</dbReference>
<keyword evidence="2" id="KW-0378">Hydrolase</keyword>
<dbReference type="AlphaFoldDB" id="A0A494YRB4"/>
<dbReference type="PANTHER" id="PTHR43798">
    <property type="entry name" value="MONOACYLGLYCEROL LIPASE"/>
    <property type="match status" value="1"/>
</dbReference>
<keyword evidence="3" id="KW-1185">Reference proteome</keyword>
<sequence length="297" mass="33793">MERRIEKFSINGLTIEYSIIGEGEPVFVMHGGHSNCNEEFGYKALLENGFSIVTPSRAGYGGTSKEIGESLSTACEYYLKLINHLKLKQIHLVAISAGGTSGIYFAAKYPEMVCSLTLQSAVTKEWLTPKDIEFKVASVIFRPKIEKYTWKLLSFMNNLFPRFIFKQMFSSFSKLTHKEATGMVVREDIEAIRKMNNRQRSGYGFLIDLVQVNEISTEYLQAISCPTLIMHSKHDGSVPLEHPYFAHENIPSSKFYLLDTWGHLIWLGKSSIETDENLIKFLKSHKTLTTLEPERLS</sequence>
<evidence type="ECO:0000313" key="2">
    <source>
        <dbReference type="EMBL" id="RKQ11775.1"/>
    </source>
</evidence>
<dbReference type="GO" id="GO:0016020">
    <property type="term" value="C:membrane"/>
    <property type="evidence" value="ECO:0007669"/>
    <property type="project" value="TreeGrafter"/>
</dbReference>
<dbReference type="Gene3D" id="3.40.50.1820">
    <property type="entry name" value="alpha/beta hydrolase"/>
    <property type="match status" value="1"/>
</dbReference>
<organism evidence="2 3">
    <name type="scientific">Oceanobacillus bengalensis</name>
    <dbReference type="NCBI Taxonomy" id="1435466"/>
    <lineage>
        <taxon>Bacteria</taxon>
        <taxon>Bacillati</taxon>
        <taxon>Bacillota</taxon>
        <taxon>Bacilli</taxon>
        <taxon>Bacillales</taxon>
        <taxon>Bacillaceae</taxon>
        <taxon>Oceanobacillus</taxon>
    </lineage>
</organism>
<proteinExistence type="predicted"/>
<gene>
    <name evidence="2" type="ORF">D8M05_19365</name>
</gene>
<dbReference type="RefSeq" id="WP_121134718.1">
    <property type="nucleotide sequence ID" value="NZ_JBHUFK010000042.1"/>
</dbReference>
<reference evidence="2 3" key="1">
    <citation type="journal article" date="2015" name="Antonie Van Leeuwenhoek">
        <title>Oceanobacillus bengalensis sp. nov., a bacterium isolated from seawater of the Bay of Bengal.</title>
        <authorList>
            <person name="Yongchang O."/>
            <person name="Xiang W."/>
            <person name="Wang G."/>
        </authorList>
    </citation>
    <scope>NUCLEOTIDE SEQUENCE [LARGE SCALE GENOMIC DNA]</scope>
    <source>
        <strain evidence="2 3">MCCC 1K00260</strain>
    </source>
</reference>
<feature type="domain" description="AB hydrolase-1" evidence="1">
    <location>
        <begin position="25"/>
        <end position="265"/>
    </location>
</feature>
<dbReference type="OrthoDB" id="9773293at2"/>
<name>A0A494YRB4_9BACI</name>
<evidence type="ECO:0000313" key="3">
    <source>
        <dbReference type="Proteomes" id="UP000281813"/>
    </source>
</evidence>
<dbReference type="GO" id="GO:0016787">
    <property type="term" value="F:hydrolase activity"/>
    <property type="evidence" value="ECO:0007669"/>
    <property type="project" value="UniProtKB-KW"/>
</dbReference>
<dbReference type="InterPro" id="IPR050266">
    <property type="entry name" value="AB_hydrolase_sf"/>
</dbReference>
<dbReference type="PANTHER" id="PTHR43798:SF33">
    <property type="entry name" value="HYDROLASE, PUTATIVE (AFU_ORTHOLOGUE AFUA_2G14860)-RELATED"/>
    <property type="match status" value="1"/>
</dbReference>
<dbReference type="Proteomes" id="UP000281813">
    <property type="component" value="Unassembled WGS sequence"/>
</dbReference>
<dbReference type="Pfam" id="PF00561">
    <property type="entry name" value="Abhydrolase_1"/>
    <property type="match status" value="1"/>
</dbReference>
<protein>
    <submittedName>
        <fullName evidence="2">Alpha/beta hydrolase</fullName>
    </submittedName>
</protein>
<dbReference type="EMBL" id="RBZO01000055">
    <property type="protein sequence ID" value="RKQ11775.1"/>
    <property type="molecule type" value="Genomic_DNA"/>
</dbReference>
<accession>A0A494YRB4</accession>
<dbReference type="InterPro" id="IPR029058">
    <property type="entry name" value="AB_hydrolase_fold"/>
</dbReference>
<comment type="caution">
    <text evidence="2">The sequence shown here is derived from an EMBL/GenBank/DDBJ whole genome shotgun (WGS) entry which is preliminary data.</text>
</comment>